<keyword evidence="3" id="KW-0949">S-adenosyl-L-methionine</keyword>
<evidence type="ECO:0000256" key="1">
    <source>
        <dbReference type="ARBA" id="ARBA00022603"/>
    </source>
</evidence>
<dbReference type="SUPFAM" id="SSF53335">
    <property type="entry name" value="S-adenosyl-L-methionine-dependent methyltransferases"/>
    <property type="match status" value="1"/>
</dbReference>
<dbReference type="Proteomes" id="UP001151088">
    <property type="component" value="Unassembled WGS sequence"/>
</dbReference>
<dbReference type="GO" id="GO:0009312">
    <property type="term" value="P:oligosaccharide biosynthetic process"/>
    <property type="evidence" value="ECO:0007669"/>
    <property type="project" value="InterPro"/>
</dbReference>
<accession>A0A9X2PGA2</accession>
<dbReference type="InterPro" id="IPR029063">
    <property type="entry name" value="SAM-dependent_MTases_sf"/>
</dbReference>
<keyword evidence="2" id="KW-0808">Transferase</keyword>
<proteinExistence type="predicted"/>
<dbReference type="Gene3D" id="3.40.50.150">
    <property type="entry name" value="Vaccinia Virus protein VP39"/>
    <property type="match status" value="1"/>
</dbReference>
<dbReference type="InterPro" id="IPR008715">
    <property type="entry name" value="SAM-MeTfrase_NodS-like"/>
</dbReference>
<evidence type="ECO:0000313" key="4">
    <source>
        <dbReference type="EMBL" id="MCS0493978.1"/>
    </source>
</evidence>
<dbReference type="PANTHER" id="PTHR43464">
    <property type="entry name" value="METHYLTRANSFERASE"/>
    <property type="match status" value="1"/>
</dbReference>
<dbReference type="AlphaFoldDB" id="A0A9X2PGA2"/>
<evidence type="ECO:0000256" key="2">
    <source>
        <dbReference type="ARBA" id="ARBA00022679"/>
    </source>
</evidence>
<organism evidence="4 5">
    <name type="scientific">Ancylobacter mangrovi</name>
    <dbReference type="NCBI Taxonomy" id="2972472"/>
    <lineage>
        <taxon>Bacteria</taxon>
        <taxon>Pseudomonadati</taxon>
        <taxon>Pseudomonadota</taxon>
        <taxon>Alphaproteobacteria</taxon>
        <taxon>Hyphomicrobiales</taxon>
        <taxon>Xanthobacteraceae</taxon>
        <taxon>Ancylobacter</taxon>
    </lineage>
</organism>
<sequence>MSASLPPAYFDALYRRSPDPWSFETSAYERAKYAATLDALPRPRYRRALEVGCSIGVLTHELAARCDALIAIDPAPLALERARARCAGLAQVRFMGGYAPRDWPDGRFDLIVLSEVVYYLGPEDVARLAARVTGALAPAGHVELVHWLGETDYPLTGDAAAELFIRETARVLRVHTQQRTGDYRLDLLVAR</sequence>
<evidence type="ECO:0000313" key="5">
    <source>
        <dbReference type="Proteomes" id="UP001151088"/>
    </source>
</evidence>
<dbReference type="CDD" id="cd02440">
    <property type="entry name" value="AdoMet_MTases"/>
    <property type="match status" value="1"/>
</dbReference>
<name>A0A9X2PGA2_9HYPH</name>
<keyword evidence="5" id="KW-1185">Reference proteome</keyword>
<dbReference type="EMBL" id="JANTHZ010000001">
    <property type="protein sequence ID" value="MCS0493978.1"/>
    <property type="molecule type" value="Genomic_DNA"/>
</dbReference>
<gene>
    <name evidence="4" type="ORF">NVS89_02635</name>
</gene>
<dbReference type="RefSeq" id="WP_258730925.1">
    <property type="nucleotide sequence ID" value="NZ_JANTHZ010000001.1"/>
</dbReference>
<comment type="caution">
    <text evidence="4">The sequence shown here is derived from an EMBL/GenBank/DDBJ whole genome shotgun (WGS) entry which is preliminary data.</text>
</comment>
<keyword evidence="1" id="KW-0489">Methyltransferase</keyword>
<evidence type="ECO:0000256" key="3">
    <source>
        <dbReference type="ARBA" id="ARBA00022691"/>
    </source>
</evidence>
<dbReference type="GO" id="GO:0008757">
    <property type="term" value="F:S-adenosylmethionine-dependent methyltransferase activity"/>
    <property type="evidence" value="ECO:0007669"/>
    <property type="project" value="InterPro"/>
</dbReference>
<protein>
    <submittedName>
        <fullName evidence="4">Nodulation S family protein</fullName>
    </submittedName>
</protein>
<reference evidence="4" key="1">
    <citation type="submission" date="2022-08" db="EMBL/GenBank/DDBJ databases">
        <authorList>
            <person name="Li F."/>
        </authorList>
    </citation>
    <scope>NUCLEOTIDE SEQUENCE</scope>
    <source>
        <strain evidence="4">MQZ15Z-1</strain>
    </source>
</reference>
<dbReference type="GO" id="GO:0032259">
    <property type="term" value="P:methylation"/>
    <property type="evidence" value="ECO:0007669"/>
    <property type="project" value="UniProtKB-KW"/>
</dbReference>
<dbReference type="PANTHER" id="PTHR43464:SF19">
    <property type="entry name" value="UBIQUINONE BIOSYNTHESIS O-METHYLTRANSFERASE, MITOCHONDRIAL"/>
    <property type="match status" value="1"/>
</dbReference>
<dbReference type="Pfam" id="PF05401">
    <property type="entry name" value="NodS"/>
    <property type="match status" value="1"/>
</dbReference>